<accession>A0AAV4A755</accession>
<reference evidence="10 11" key="1">
    <citation type="journal article" date="2021" name="Elife">
        <title>Chloroplast acquisition without the gene transfer in kleptoplastic sea slugs, Plakobranchus ocellatus.</title>
        <authorList>
            <person name="Maeda T."/>
            <person name="Takahashi S."/>
            <person name="Yoshida T."/>
            <person name="Shimamura S."/>
            <person name="Takaki Y."/>
            <person name="Nagai Y."/>
            <person name="Toyoda A."/>
            <person name="Suzuki Y."/>
            <person name="Arimoto A."/>
            <person name="Ishii H."/>
            <person name="Satoh N."/>
            <person name="Nishiyama T."/>
            <person name="Hasebe M."/>
            <person name="Maruyama T."/>
            <person name="Minagawa J."/>
            <person name="Obokata J."/>
            <person name="Shigenobu S."/>
        </authorList>
    </citation>
    <scope>NUCLEOTIDE SEQUENCE [LARGE SCALE GENOMIC DNA]</scope>
</reference>
<name>A0AAV4A755_9GAST</name>
<organism evidence="10 11">
    <name type="scientific">Plakobranchus ocellatus</name>
    <dbReference type="NCBI Taxonomy" id="259542"/>
    <lineage>
        <taxon>Eukaryota</taxon>
        <taxon>Metazoa</taxon>
        <taxon>Spiralia</taxon>
        <taxon>Lophotrochozoa</taxon>
        <taxon>Mollusca</taxon>
        <taxon>Gastropoda</taxon>
        <taxon>Heterobranchia</taxon>
        <taxon>Euthyneura</taxon>
        <taxon>Panpulmonata</taxon>
        <taxon>Sacoglossa</taxon>
        <taxon>Placobranchoidea</taxon>
        <taxon>Plakobranchidae</taxon>
        <taxon>Plakobranchus</taxon>
    </lineage>
</organism>
<evidence type="ECO:0000256" key="3">
    <source>
        <dbReference type="ARBA" id="ARBA00022630"/>
    </source>
</evidence>
<dbReference type="SUPFAM" id="SSF51730">
    <property type="entry name" value="FAD-linked oxidoreductase"/>
    <property type="match status" value="1"/>
</dbReference>
<dbReference type="PANTHER" id="PTHR13914:SF29">
    <property type="entry name" value="HYDROXYPROLINE DEHYDROGENASE"/>
    <property type="match status" value="1"/>
</dbReference>
<dbReference type="GO" id="GO:0004657">
    <property type="term" value="F:proline dehydrogenase activity"/>
    <property type="evidence" value="ECO:0007669"/>
    <property type="project" value="UniProtKB-EC"/>
</dbReference>
<feature type="domain" description="Proline dehydrogenase" evidence="9">
    <location>
        <begin position="17"/>
        <end position="256"/>
    </location>
</feature>
<evidence type="ECO:0000256" key="7">
    <source>
        <dbReference type="ARBA" id="ARBA00048242"/>
    </source>
</evidence>
<dbReference type="Gene3D" id="3.20.20.220">
    <property type="match status" value="1"/>
</dbReference>
<comment type="caution">
    <text evidence="10">The sequence shown here is derived from an EMBL/GenBank/DDBJ whole genome shotgun (WGS) entry which is preliminary data.</text>
</comment>
<dbReference type="GO" id="GO:0005739">
    <property type="term" value="C:mitochondrion"/>
    <property type="evidence" value="ECO:0007669"/>
    <property type="project" value="TreeGrafter"/>
</dbReference>
<proteinExistence type="inferred from homology"/>
<evidence type="ECO:0000313" key="11">
    <source>
        <dbReference type="Proteomes" id="UP000735302"/>
    </source>
</evidence>
<evidence type="ECO:0000259" key="9">
    <source>
        <dbReference type="Pfam" id="PF01619"/>
    </source>
</evidence>
<gene>
    <name evidence="10" type="ORF">PoB_002896300</name>
</gene>
<evidence type="ECO:0000313" key="10">
    <source>
        <dbReference type="EMBL" id="GFO02458.1"/>
    </source>
</evidence>
<evidence type="ECO:0000256" key="2">
    <source>
        <dbReference type="ARBA" id="ARBA00005869"/>
    </source>
</evidence>
<dbReference type="InterPro" id="IPR015659">
    <property type="entry name" value="Proline_oxidase"/>
</dbReference>
<evidence type="ECO:0000256" key="8">
    <source>
        <dbReference type="RuleBase" id="RU364054"/>
    </source>
</evidence>
<keyword evidence="6 8" id="KW-0642">Proline metabolism</keyword>
<dbReference type="Pfam" id="PF01619">
    <property type="entry name" value="Pro_dh"/>
    <property type="match status" value="1"/>
</dbReference>
<dbReference type="PANTHER" id="PTHR13914">
    <property type="entry name" value="PROLINE OXIDASE"/>
    <property type="match status" value="1"/>
</dbReference>
<evidence type="ECO:0000256" key="5">
    <source>
        <dbReference type="ARBA" id="ARBA00023002"/>
    </source>
</evidence>
<protein>
    <recommendedName>
        <fullName evidence="8">Proline dehydrogenase</fullName>
        <ecNumber evidence="8">1.5.5.2</ecNumber>
    </recommendedName>
</protein>
<comment type="similarity">
    <text evidence="2 8">Belongs to the proline oxidase family.</text>
</comment>
<comment type="cofactor">
    <cofactor evidence="1 8">
        <name>FAD</name>
        <dbReference type="ChEBI" id="CHEBI:57692"/>
    </cofactor>
</comment>
<dbReference type="InterPro" id="IPR029041">
    <property type="entry name" value="FAD-linked_oxidoreductase-like"/>
</dbReference>
<evidence type="ECO:0000256" key="6">
    <source>
        <dbReference type="ARBA" id="ARBA00023062"/>
    </source>
</evidence>
<comment type="function">
    <text evidence="8">Converts proline to delta-1-pyrroline-5-carboxylate.</text>
</comment>
<sequence>MPGWESFPIEKTEEFQVGLRRVGKLNSELEKHDIIALTDAEYTCMNPALRLLGLASMKQCNSGDKAKVFYTYQAYLKSKAEELADDIRFAKTSGFAMGVKLVRGAYMVQERQRAKQGGYPDPVNPDYETTSRSYDSCLNLLLNEAALTASEQHELQDGEASSKAKASGKPGGIRFIIASHNEDSVLYALQRMKDLRIPKDCGTVFFGQLYGMADHVSFVLGMGGYSVYKSIPYGSIGETLPYLARRAQENKAILTNARRERNLIMKTLKDRALLRG</sequence>
<keyword evidence="4 8" id="KW-0274">FAD</keyword>
<keyword evidence="11" id="KW-1185">Reference proteome</keyword>
<keyword evidence="3 8" id="KW-0285">Flavoprotein</keyword>
<dbReference type="GO" id="GO:0010133">
    <property type="term" value="P:L-proline catabolic process to L-glutamate"/>
    <property type="evidence" value="ECO:0007669"/>
    <property type="project" value="TreeGrafter"/>
</dbReference>
<comment type="catalytic activity">
    <reaction evidence="7">
        <text>trans-4-hydroxy-L-proline + a quinone = (3R,5S)-1-pyrroline-3-hydroxy-5-carboxylate + a quinol + H(+)</text>
        <dbReference type="Rhea" id="RHEA:52512"/>
        <dbReference type="ChEBI" id="CHEBI:15378"/>
        <dbReference type="ChEBI" id="CHEBI:24646"/>
        <dbReference type="ChEBI" id="CHEBI:58375"/>
        <dbReference type="ChEBI" id="CHEBI:62612"/>
        <dbReference type="ChEBI" id="CHEBI:132124"/>
        <dbReference type="EC" id="1.5.5.3"/>
    </reaction>
</comment>
<dbReference type="GO" id="GO:0071949">
    <property type="term" value="F:FAD binding"/>
    <property type="evidence" value="ECO:0007669"/>
    <property type="project" value="TreeGrafter"/>
</dbReference>
<dbReference type="EMBL" id="BLXT01003580">
    <property type="protein sequence ID" value="GFO02458.1"/>
    <property type="molecule type" value="Genomic_DNA"/>
</dbReference>
<dbReference type="AlphaFoldDB" id="A0AAV4A755"/>
<dbReference type="Proteomes" id="UP000735302">
    <property type="component" value="Unassembled WGS sequence"/>
</dbReference>
<dbReference type="InterPro" id="IPR002872">
    <property type="entry name" value="Proline_DH_dom"/>
</dbReference>
<evidence type="ECO:0000256" key="4">
    <source>
        <dbReference type="ARBA" id="ARBA00022827"/>
    </source>
</evidence>
<keyword evidence="5 8" id="KW-0560">Oxidoreductase</keyword>
<comment type="catalytic activity">
    <reaction evidence="8">
        <text>L-proline + a quinone = (S)-1-pyrroline-5-carboxylate + a quinol + H(+)</text>
        <dbReference type="Rhea" id="RHEA:23784"/>
        <dbReference type="ChEBI" id="CHEBI:15378"/>
        <dbReference type="ChEBI" id="CHEBI:17388"/>
        <dbReference type="ChEBI" id="CHEBI:24646"/>
        <dbReference type="ChEBI" id="CHEBI:60039"/>
        <dbReference type="ChEBI" id="CHEBI:132124"/>
        <dbReference type="EC" id="1.5.5.2"/>
    </reaction>
</comment>
<dbReference type="EC" id="1.5.5.2" evidence="8"/>
<evidence type="ECO:0000256" key="1">
    <source>
        <dbReference type="ARBA" id="ARBA00001974"/>
    </source>
</evidence>